<evidence type="ECO:0000259" key="1">
    <source>
        <dbReference type="PROSITE" id="PS51737"/>
    </source>
</evidence>
<feature type="domain" description="Recombinase" evidence="1">
    <location>
        <begin position="154"/>
        <end position="282"/>
    </location>
</feature>
<dbReference type="InterPro" id="IPR011109">
    <property type="entry name" value="DNA_bind_recombinase_dom"/>
</dbReference>
<protein>
    <recommendedName>
        <fullName evidence="1">Recombinase domain-containing protein</fullName>
    </recommendedName>
</protein>
<dbReference type="PROSITE" id="PS51737">
    <property type="entry name" value="RECOMBINASE_DNA_BIND"/>
    <property type="match status" value="1"/>
</dbReference>
<gene>
    <name evidence="2" type="ORF">DCW38_02850</name>
</gene>
<dbReference type="Pfam" id="PF07508">
    <property type="entry name" value="Recombinase"/>
    <property type="match status" value="1"/>
</dbReference>
<dbReference type="GO" id="GO:0000150">
    <property type="term" value="F:DNA strand exchange activity"/>
    <property type="evidence" value="ECO:0007669"/>
    <property type="project" value="InterPro"/>
</dbReference>
<dbReference type="InterPro" id="IPR050639">
    <property type="entry name" value="SSR_resolvase"/>
</dbReference>
<dbReference type="SMART" id="SM00857">
    <property type="entry name" value="Resolvase"/>
    <property type="match status" value="1"/>
</dbReference>
<dbReference type="InterPro" id="IPR038109">
    <property type="entry name" value="DNA_bind_recomb_sf"/>
</dbReference>
<reference evidence="2 3" key="1">
    <citation type="journal article" date="2018" name="Nat. Biotechnol.">
        <title>A standardized bacterial taxonomy based on genome phylogeny substantially revises the tree of life.</title>
        <authorList>
            <person name="Parks D.H."/>
            <person name="Chuvochina M."/>
            <person name="Waite D.W."/>
            <person name="Rinke C."/>
            <person name="Skarshewski A."/>
            <person name="Chaumeil P.A."/>
            <person name="Hugenholtz P."/>
        </authorList>
    </citation>
    <scope>NUCLEOTIDE SEQUENCE [LARGE SCALE GENOMIC DNA]</scope>
    <source>
        <strain evidence="2">UBA9956</strain>
    </source>
</reference>
<accession>A0A350H985</accession>
<dbReference type="SUPFAM" id="SSF53041">
    <property type="entry name" value="Resolvase-like"/>
    <property type="match status" value="1"/>
</dbReference>
<sequence length="285" mass="33731">MESTEVYLYARYSTDKKENKKIDRDISAFLNKYNKYVIVKKFTDGPDTDDMGMIGLMNLLRIEMRVKRIIAFSRSNLSQDDIFVMWIEKEFFKYGATVRYIHNEYFATNEMEVFRERIIGAFARYENEKLPNKLAAHREYKAFNSGVKASGNCPLGYRYFGKTSKDKIIIIVKPEAELVRHIYEKYLELKSLGLLKEYCDQNNIMSRRGKRFSRQALYNILVNKFYIGILSYNQYKYIGVKGSARKRAILIQERRIEGSHERIISKEQYDQVTALLEENNKHKND</sequence>
<dbReference type="PANTHER" id="PTHR30461">
    <property type="entry name" value="DNA-INVERTASE FROM LAMBDOID PROPHAGE"/>
    <property type="match status" value="1"/>
</dbReference>
<evidence type="ECO:0000313" key="3">
    <source>
        <dbReference type="Proteomes" id="UP000264062"/>
    </source>
</evidence>
<dbReference type="Gene3D" id="3.40.50.1390">
    <property type="entry name" value="Resolvase, N-terminal catalytic domain"/>
    <property type="match status" value="1"/>
</dbReference>
<dbReference type="InterPro" id="IPR036162">
    <property type="entry name" value="Resolvase-like_N_sf"/>
</dbReference>
<dbReference type="InterPro" id="IPR006119">
    <property type="entry name" value="Resolv_N"/>
</dbReference>
<dbReference type="Gene3D" id="3.90.1750.20">
    <property type="entry name" value="Putative Large Serine Recombinase, Chain B, Domain 2"/>
    <property type="match status" value="1"/>
</dbReference>
<proteinExistence type="predicted"/>
<dbReference type="Proteomes" id="UP000264062">
    <property type="component" value="Unassembled WGS sequence"/>
</dbReference>
<dbReference type="AlphaFoldDB" id="A0A350H985"/>
<name>A0A350H985_UNCW3</name>
<dbReference type="GO" id="GO:0003677">
    <property type="term" value="F:DNA binding"/>
    <property type="evidence" value="ECO:0007669"/>
    <property type="project" value="InterPro"/>
</dbReference>
<comment type="caution">
    <text evidence="2">The sequence shown here is derived from an EMBL/GenBank/DDBJ whole genome shotgun (WGS) entry which is preliminary data.</text>
</comment>
<dbReference type="PANTHER" id="PTHR30461:SF23">
    <property type="entry name" value="DNA RECOMBINASE-RELATED"/>
    <property type="match status" value="1"/>
</dbReference>
<dbReference type="Pfam" id="PF00239">
    <property type="entry name" value="Resolvase"/>
    <property type="match status" value="1"/>
</dbReference>
<evidence type="ECO:0000313" key="2">
    <source>
        <dbReference type="EMBL" id="HAV92101.1"/>
    </source>
</evidence>
<organism evidence="2 3">
    <name type="scientific">candidate division WOR-3 bacterium</name>
    <dbReference type="NCBI Taxonomy" id="2052148"/>
    <lineage>
        <taxon>Bacteria</taxon>
        <taxon>Bacteria division WOR-3</taxon>
    </lineage>
</organism>
<dbReference type="EMBL" id="DMZY01000085">
    <property type="protein sequence ID" value="HAV92101.1"/>
    <property type="molecule type" value="Genomic_DNA"/>
</dbReference>